<keyword evidence="4" id="KW-1185">Reference proteome</keyword>
<dbReference type="AlphaFoldDB" id="A0A2M9HHA4"/>
<name>A0A2M9HHA4_9BIFI</name>
<evidence type="ECO:0000313" key="3">
    <source>
        <dbReference type="EMBL" id="PJM76196.1"/>
    </source>
</evidence>
<organism evidence="3 4">
    <name type="scientific">Bifidobacterium simiarum</name>
    <dbReference type="NCBI Taxonomy" id="2045441"/>
    <lineage>
        <taxon>Bacteria</taxon>
        <taxon>Bacillati</taxon>
        <taxon>Actinomycetota</taxon>
        <taxon>Actinomycetes</taxon>
        <taxon>Bifidobacteriales</taxon>
        <taxon>Bifidobacteriaceae</taxon>
        <taxon>Bifidobacterium</taxon>
    </lineage>
</organism>
<reference evidence="3 4" key="1">
    <citation type="submission" date="2017-10" db="EMBL/GenBank/DDBJ databases">
        <title>Draft genome sequences of strains TRE 1, TRE 9, TRE H and TRI 7, isolated from tamarins, belonging to four potential novel Bifidobacterium species.</title>
        <authorList>
            <person name="Mattarelli P."/>
            <person name="Modesto M."/>
            <person name="Puglisi E."/>
            <person name="Morelli L."/>
            <person name="Spezio C."/>
            <person name="Bonetti A."/>
            <person name="Sandri C."/>
        </authorList>
    </citation>
    <scope>NUCLEOTIDE SEQUENCE [LARGE SCALE GENOMIC DNA]</scope>
    <source>
        <strain evidence="4">TRI7</strain>
    </source>
</reference>
<dbReference type="GO" id="GO:0008170">
    <property type="term" value="F:N-methyltransferase activity"/>
    <property type="evidence" value="ECO:0007669"/>
    <property type="project" value="InterPro"/>
</dbReference>
<dbReference type="InterPro" id="IPR003356">
    <property type="entry name" value="DNA_methylase_A-5"/>
</dbReference>
<dbReference type="InterPro" id="IPR029063">
    <property type="entry name" value="SAM-dependent_MTases_sf"/>
</dbReference>
<evidence type="ECO:0000313" key="4">
    <source>
        <dbReference type="Proteomes" id="UP000231451"/>
    </source>
</evidence>
<keyword evidence="1" id="KW-1133">Transmembrane helix</keyword>
<gene>
    <name evidence="3" type="ORF">CSQ87_01395</name>
</gene>
<dbReference type="Gene3D" id="3.40.50.150">
    <property type="entry name" value="Vaccinia Virus protein VP39"/>
    <property type="match status" value="1"/>
</dbReference>
<sequence length="80" mass="8756">MPASGNRESQRAELHKAIWGIADEVRGAVDSVVQLPANLFFGVTIATCVIVLSKHKTDDIVKRQTELREQIDAIVADLEA</sequence>
<keyword evidence="1" id="KW-0812">Transmembrane</keyword>
<feature type="domain" description="DNA methylase adenine-specific" evidence="2">
    <location>
        <begin position="28"/>
        <end position="61"/>
    </location>
</feature>
<protein>
    <recommendedName>
        <fullName evidence="2">DNA methylase adenine-specific domain-containing protein</fullName>
    </recommendedName>
</protein>
<evidence type="ECO:0000259" key="2">
    <source>
        <dbReference type="Pfam" id="PF02384"/>
    </source>
</evidence>
<dbReference type="Pfam" id="PF02384">
    <property type="entry name" value="N6_Mtase"/>
    <property type="match status" value="1"/>
</dbReference>
<dbReference type="EMBL" id="PEBK01000001">
    <property type="protein sequence ID" value="PJM76196.1"/>
    <property type="molecule type" value="Genomic_DNA"/>
</dbReference>
<accession>A0A2M9HHA4</accession>
<dbReference type="Proteomes" id="UP000231451">
    <property type="component" value="Unassembled WGS sequence"/>
</dbReference>
<dbReference type="SUPFAM" id="SSF53335">
    <property type="entry name" value="S-adenosyl-L-methionine-dependent methyltransferases"/>
    <property type="match status" value="1"/>
</dbReference>
<proteinExistence type="predicted"/>
<evidence type="ECO:0000256" key="1">
    <source>
        <dbReference type="SAM" id="Phobius"/>
    </source>
</evidence>
<feature type="transmembrane region" description="Helical" evidence="1">
    <location>
        <begin position="35"/>
        <end position="53"/>
    </location>
</feature>
<comment type="caution">
    <text evidence="3">The sequence shown here is derived from an EMBL/GenBank/DDBJ whole genome shotgun (WGS) entry which is preliminary data.</text>
</comment>
<dbReference type="GO" id="GO:0003677">
    <property type="term" value="F:DNA binding"/>
    <property type="evidence" value="ECO:0007669"/>
    <property type="project" value="InterPro"/>
</dbReference>
<keyword evidence="1" id="KW-0472">Membrane</keyword>